<accession>A0A970BBP8</accession>
<dbReference type="Proteomes" id="UP000653472">
    <property type="component" value="Unassembled WGS sequence"/>
</dbReference>
<gene>
    <name evidence="2" type="ORF">G7Y82_20435</name>
</gene>
<reference evidence="2" key="1">
    <citation type="submission" date="2020-03" db="EMBL/GenBank/DDBJ databases">
        <title>Solimonas marina sp. nov., isolated from deep seawater of the Pacific Ocean.</title>
        <authorList>
            <person name="Liu X."/>
            <person name="Lai Q."/>
            <person name="Sun F."/>
            <person name="Gai Y."/>
            <person name="Li G."/>
            <person name="Shao Z."/>
        </authorList>
    </citation>
    <scope>NUCLEOTIDE SEQUENCE</scope>
    <source>
        <strain evidence="2">C16B3</strain>
    </source>
</reference>
<keyword evidence="3" id="KW-1185">Reference proteome</keyword>
<dbReference type="RefSeq" id="WP_168149991.1">
    <property type="nucleotide sequence ID" value="NZ_JAAVXB010000018.1"/>
</dbReference>
<dbReference type="PANTHER" id="PTHR33303:SF2">
    <property type="entry name" value="COA-BINDING DOMAIN-CONTAINING PROTEIN"/>
    <property type="match status" value="1"/>
</dbReference>
<organism evidence="2 3">
    <name type="scientific">Solimonas marina</name>
    <dbReference type="NCBI Taxonomy" id="2714601"/>
    <lineage>
        <taxon>Bacteria</taxon>
        <taxon>Pseudomonadati</taxon>
        <taxon>Pseudomonadota</taxon>
        <taxon>Gammaproteobacteria</taxon>
        <taxon>Nevskiales</taxon>
        <taxon>Nevskiaceae</taxon>
        <taxon>Solimonas</taxon>
    </lineage>
</organism>
<dbReference type="SUPFAM" id="SSF51735">
    <property type="entry name" value="NAD(P)-binding Rossmann-fold domains"/>
    <property type="match status" value="1"/>
</dbReference>
<dbReference type="InterPro" id="IPR003781">
    <property type="entry name" value="CoA-bd"/>
</dbReference>
<dbReference type="PANTHER" id="PTHR33303">
    <property type="entry name" value="CYTOPLASMIC PROTEIN-RELATED"/>
    <property type="match status" value="1"/>
</dbReference>
<proteinExistence type="predicted"/>
<evidence type="ECO:0000313" key="3">
    <source>
        <dbReference type="Proteomes" id="UP000653472"/>
    </source>
</evidence>
<dbReference type="AlphaFoldDB" id="A0A970BBP8"/>
<dbReference type="SMART" id="SM00881">
    <property type="entry name" value="CoA_binding"/>
    <property type="match status" value="1"/>
</dbReference>
<sequence length="141" mass="15456">MNPGGDADINAILAQTRRIAVLGIKTEAQATQPAFYVPKYLVDSGYDVVPVPVYYPDVCTILGHAVYRRLADVPGTIDLVDVFRRPQDLPAHLDDILAARPKAVWLQLGIRDDAFATTLRAAGIAVVQDRCLMVELQQRTA</sequence>
<name>A0A970BBP8_9GAMM</name>
<evidence type="ECO:0000313" key="2">
    <source>
        <dbReference type="EMBL" id="NKF24681.1"/>
    </source>
</evidence>
<feature type="domain" description="CoA-binding" evidence="1">
    <location>
        <begin position="12"/>
        <end position="110"/>
    </location>
</feature>
<dbReference type="InterPro" id="IPR036291">
    <property type="entry name" value="NAD(P)-bd_dom_sf"/>
</dbReference>
<comment type="caution">
    <text evidence="2">The sequence shown here is derived from an EMBL/GenBank/DDBJ whole genome shotgun (WGS) entry which is preliminary data.</text>
</comment>
<dbReference type="Pfam" id="PF13380">
    <property type="entry name" value="CoA_binding_2"/>
    <property type="match status" value="1"/>
</dbReference>
<evidence type="ECO:0000259" key="1">
    <source>
        <dbReference type="SMART" id="SM00881"/>
    </source>
</evidence>
<dbReference type="Gene3D" id="3.40.50.720">
    <property type="entry name" value="NAD(P)-binding Rossmann-like Domain"/>
    <property type="match status" value="1"/>
</dbReference>
<protein>
    <submittedName>
        <fullName evidence="2">CoA-binding protein</fullName>
    </submittedName>
</protein>
<dbReference type="EMBL" id="JAAVXB010000018">
    <property type="protein sequence ID" value="NKF24681.1"/>
    <property type="molecule type" value="Genomic_DNA"/>
</dbReference>